<feature type="region of interest" description="Disordered" evidence="1">
    <location>
        <begin position="107"/>
        <end position="129"/>
    </location>
</feature>
<gene>
    <name evidence="2" type="ORF">TSIB3V08_LOCUS10826</name>
</gene>
<evidence type="ECO:0000256" key="1">
    <source>
        <dbReference type="SAM" id="MobiDB-lite"/>
    </source>
</evidence>
<dbReference type="Gene3D" id="3.15.10.30">
    <property type="entry name" value="Haemolymph juvenile hormone binding protein"/>
    <property type="match status" value="1"/>
</dbReference>
<dbReference type="InterPro" id="IPR010562">
    <property type="entry name" value="Haemolymph_juvenile_hormone-bd"/>
</dbReference>
<name>A0A7R9B5X0_TIMSH</name>
<sequence>MASLVLNDSFKKLPDQITYPYAEPDDLQKHVLAAVTSDTQNVASYIIPCARDDPQLNACALKNARKALPHFINGDKKYNVPPLEPFKIPELRVNPDGLLRLVLSSPSSDTSVAQCRRTQAGKRSAAKPS</sequence>
<feature type="compositionally biased region" description="Polar residues" evidence="1">
    <location>
        <begin position="107"/>
        <end position="117"/>
    </location>
</feature>
<accession>A0A7R9B5X0</accession>
<dbReference type="EMBL" id="OC007714">
    <property type="protein sequence ID" value="CAD7266812.1"/>
    <property type="molecule type" value="Genomic_DNA"/>
</dbReference>
<evidence type="ECO:0000313" key="2">
    <source>
        <dbReference type="EMBL" id="CAD7266812.1"/>
    </source>
</evidence>
<proteinExistence type="predicted"/>
<dbReference type="AlphaFoldDB" id="A0A7R9B5X0"/>
<reference evidence="2" key="1">
    <citation type="submission" date="2020-11" db="EMBL/GenBank/DDBJ databases">
        <authorList>
            <person name="Tran Van P."/>
        </authorList>
    </citation>
    <scope>NUCLEOTIDE SEQUENCE</scope>
</reference>
<protein>
    <submittedName>
        <fullName evidence="2">Uncharacterized protein</fullName>
    </submittedName>
</protein>
<dbReference type="InterPro" id="IPR038606">
    <property type="entry name" value="To_sf"/>
</dbReference>
<organism evidence="2">
    <name type="scientific">Timema shepardi</name>
    <name type="common">Walking stick</name>
    <dbReference type="NCBI Taxonomy" id="629360"/>
    <lineage>
        <taxon>Eukaryota</taxon>
        <taxon>Metazoa</taxon>
        <taxon>Ecdysozoa</taxon>
        <taxon>Arthropoda</taxon>
        <taxon>Hexapoda</taxon>
        <taxon>Insecta</taxon>
        <taxon>Pterygota</taxon>
        <taxon>Neoptera</taxon>
        <taxon>Polyneoptera</taxon>
        <taxon>Phasmatodea</taxon>
        <taxon>Timematodea</taxon>
        <taxon>Timematoidea</taxon>
        <taxon>Timematidae</taxon>
        <taxon>Timema</taxon>
    </lineage>
</organism>
<dbReference type="Pfam" id="PF06585">
    <property type="entry name" value="JHBP"/>
    <property type="match status" value="1"/>
</dbReference>